<accession>A0A9D4XSG1</accession>
<dbReference type="EMBL" id="JAMSHJ010000003">
    <property type="protein sequence ID" value="KAI5425658.1"/>
    <property type="molecule type" value="Genomic_DNA"/>
</dbReference>
<protein>
    <submittedName>
        <fullName evidence="2">Uncharacterized protein</fullName>
    </submittedName>
</protein>
<proteinExistence type="predicted"/>
<dbReference type="Proteomes" id="UP001058974">
    <property type="component" value="Chromosome 3"/>
</dbReference>
<feature type="region of interest" description="Disordered" evidence="1">
    <location>
        <begin position="90"/>
        <end position="128"/>
    </location>
</feature>
<sequence length="330" mass="37728">MIASAPSDFTEMVNMGMRLEEGVHEGRLSKDEGSSRKRYGAFAKKKDGEAHAVQSHAKPRRPSVKRKPVRHASNQHQVAHIAPVFRDNQQYQQHTQQSQQYHQQQRRPQQQAYQPRNNSNQANSSYERKKIAFDPIPVSYAELYPSLIERKLITPREPPAVPANPQWWYKPDQHCVYHSGAPGHNVENCYPLKTKVQDLMRCGILSFEDSGPNVTKNPLPEHGNHIEHDHDKCRICSVNRLGCRQVRRELQELLDDGTIEILQNRNVDENELEVNVISPVFKIPEPVVIRYDGSKQKVSPSLVIKPAGPVPYSSDKAIPFRYNPVAVMRC</sequence>
<dbReference type="Gramene" id="Psat03G0146900-T1">
    <property type="protein sequence ID" value="KAI5425658.1"/>
    <property type="gene ID" value="KIW84_031469"/>
</dbReference>
<reference evidence="2 3" key="1">
    <citation type="journal article" date="2022" name="Nat. Genet.">
        <title>Improved pea reference genome and pan-genome highlight genomic features and evolutionary characteristics.</title>
        <authorList>
            <person name="Yang T."/>
            <person name="Liu R."/>
            <person name="Luo Y."/>
            <person name="Hu S."/>
            <person name="Wang D."/>
            <person name="Wang C."/>
            <person name="Pandey M.K."/>
            <person name="Ge S."/>
            <person name="Xu Q."/>
            <person name="Li N."/>
            <person name="Li G."/>
            <person name="Huang Y."/>
            <person name="Saxena R.K."/>
            <person name="Ji Y."/>
            <person name="Li M."/>
            <person name="Yan X."/>
            <person name="He Y."/>
            <person name="Liu Y."/>
            <person name="Wang X."/>
            <person name="Xiang C."/>
            <person name="Varshney R.K."/>
            <person name="Ding H."/>
            <person name="Gao S."/>
            <person name="Zong X."/>
        </authorList>
    </citation>
    <scope>NUCLEOTIDE SEQUENCE [LARGE SCALE GENOMIC DNA]</scope>
    <source>
        <strain evidence="2 3">cv. Zhongwan 6</strain>
    </source>
</reference>
<keyword evidence="3" id="KW-1185">Reference proteome</keyword>
<evidence type="ECO:0000313" key="3">
    <source>
        <dbReference type="Proteomes" id="UP001058974"/>
    </source>
</evidence>
<organism evidence="2 3">
    <name type="scientific">Pisum sativum</name>
    <name type="common">Garden pea</name>
    <name type="synonym">Lathyrus oleraceus</name>
    <dbReference type="NCBI Taxonomy" id="3888"/>
    <lineage>
        <taxon>Eukaryota</taxon>
        <taxon>Viridiplantae</taxon>
        <taxon>Streptophyta</taxon>
        <taxon>Embryophyta</taxon>
        <taxon>Tracheophyta</taxon>
        <taxon>Spermatophyta</taxon>
        <taxon>Magnoliopsida</taxon>
        <taxon>eudicotyledons</taxon>
        <taxon>Gunneridae</taxon>
        <taxon>Pentapetalae</taxon>
        <taxon>rosids</taxon>
        <taxon>fabids</taxon>
        <taxon>Fabales</taxon>
        <taxon>Fabaceae</taxon>
        <taxon>Papilionoideae</taxon>
        <taxon>50 kb inversion clade</taxon>
        <taxon>NPAAA clade</taxon>
        <taxon>Hologalegina</taxon>
        <taxon>IRL clade</taxon>
        <taxon>Fabeae</taxon>
        <taxon>Lathyrus</taxon>
    </lineage>
</organism>
<gene>
    <name evidence="2" type="ORF">KIW84_031469</name>
</gene>
<feature type="region of interest" description="Disordered" evidence="1">
    <location>
        <begin position="23"/>
        <end position="76"/>
    </location>
</feature>
<feature type="compositionally biased region" description="Basic and acidic residues" evidence="1">
    <location>
        <begin position="23"/>
        <end position="35"/>
    </location>
</feature>
<dbReference type="PANTHER" id="PTHR32108:SF9">
    <property type="entry name" value="REVERSE TRANSCRIPTASE RNASE H-LIKE DOMAIN-CONTAINING PROTEIN"/>
    <property type="match status" value="1"/>
</dbReference>
<comment type="caution">
    <text evidence="2">The sequence shown here is derived from an EMBL/GenBank/DDBJ whole genome shotgun (WGS) entry which is preliminary data.</text>
</comment>
<evidence type="ECO:0000256" key="1">
    <source>
        <dbReference type="SAM" id="MobiDB-lite"/>
    </source>
</evidence>
<name>A0A9D4XSG1_PEA</name>
<dbReference type="AlphaFoldDB" id="A0A9D4XSG1"/>
<feature type="compositionally biased region" description="Basic residues" evidence="1">
    <location>
        <begin position="57"/>
        <end position="70"/>
    </location>
</feature>
<evidence type="ECO:0000313" key="2">
    <source>
        <dbReference type="EMBL" id="KAI5425658.1"/>
    </source>
</evidence>
<feature type="compositionally biased region" description="Low complexity" evidence="1">
    <location>
        <begin position="90"/>
        <end position="116"/>
    </location>
</feature>
<dbReference type="PANTHER" id="PTHR32108">
    <property type="entry name" value="DNA-DIRECTED RNA POLYMERASE SUBUNIT ALPHA"/>
    <property type="match status" value="1"/>
</dbReference>